<keyword evidence="5 7" id="KW-0520">NAD</keyword>
<dbReference type="Pfam" id="PF03721">
    <property type="entry name" value="UDPG_MGDP_dh_N"/>
    <property type="match status" value="1"/>
</dbReference>
<dbReference type="InterPro" id="IPR036291">
    <property type="entry name" value="NAD(P)-bd_dom_sf"/>
</dbReference>
<dbReference type="InterPro" id="IPR014027">
    <property type="entry name" value="UDP-Glc/GDP-Man_DH_C"/>
</dbReference>
<protein>
    <recommendedName>
        <fullName evidence="3 7">UDP-glucose 6-dehydrogenase</fullName>
        <ecNumber evidence="3 7">1.1.1.22</ecNumber>
    </recommendedName>
</protein>
<evidence type="ECO:0000256" key="4">
    <source>
        <dbReference type="ARBA" id="ARBA00023002"/>
    </source>
</evidence>
<dbReference type="PANTHER" id="PTHR43750:SF3">
    <property type="entry name" value="UDP-GLUCOSE 6-DEHYDROGENASE TUAD"/>
    <property type="match status" value="1"/>
</dbReference>
<dbReference type="UniPathway" id="UPA00038">
    <property type="reaction ID" value="UER00491"/>
</dbReference>
<dbReference type="Pfam" id="PF00984">
    <property type="entry name" value="UDPG_MGDP_dh"/>
    <property type="match status" value="1"/>
</dbReference>
<dbReference type="InterPro" id="IPR017476">
    <property type="entry name" value="UDP-Glc/GDP-Man"/>
</dbReference>
<comment type="catalytic activity">
    <reaction evidence="6 7">
        <text>UDP-alpha-D-glucose + 2 NAD(+) + H2O = UDP-alpha-D-glucuronate + 2 NADH + 3 H(+)</text>
        <dbReference type="Rhea" id="RHEA:23596"/>
        <dbReference type="ChEBI" id="CHEBI:15377"/>
        <dbReference type="ChEBI" id="CHEBI:15378"/>
        <dbReference type="ChEBI" id="CHEBI:57540"/>
        <dbReference type="ChEBI" id="CHEBI:57945"/>
        <dbReference type="ChEBI" id="CHEBI:58052"/>
        <dbReference type="ChEBI" id="CHEBI:58885"/>
        <dbReference type="EC" id="1.1.1.22"/>
    </reaction>
</comment>
<dbReference type="Pfam" id="PF03720">
    <property type="entry name" value="UDPG_MGDP_dh_C"/>
    <property type="match status" value="1"/>
</dbReference>
<dbReference type="InterPro" id="IPR001732">
    <property type="entry name" value="UDP-Glc/GDP-Man_DH_N"/>
</dbReference>
<dbReference type="EC" id="1.1.1.22" evidence="3 7"/>
<evidence type="ECO:0000313" key="12">
    <source>
        <dbReference type="Proteomes" id="UP000176377"/>
    </source>
</evidence>
<dbReference type="Gene3D" id="1.20.5.100">
    <property type="entry name" value="Cytochrome c1, transmembrane anchor, C-terminal"/>
    <property type="match status" value="1"/>
</dbReference>
<dbReference type="SMART" id="SM00984">
    <property type="entry name" value="UDPG_MGDP_dh_C"/>
    <property type="match status" value="1"/>
</dbReference>
<feature type="binding site" evidence="8">
    <location>
        <position position="206"/>
    </location>
    <ligand>
        <name>substrate</name>
    </ligand>
</feature>
<feature type="binding site" evidence="8">
    <location>
        <position position="323"/>
    </location>
    <ligand>
        <name>substrate</name>
    </ligand>
</feature>
<gene>
    <name evidence="11" type="ORF">A2765_00575</name>
</gene>
<dbReference type="GO" id="GO:0006065">
    <property type="term" value="P:UDP-glucuronate biosynthetic process"/>
    <property type="evidence" value="ECO:0007669"/>
    <property type="project" value="UniProtKB-UniPathway"/>
</dbReference>
<dbReference type="PIRSF" id="PIRSF500134">
    <property type="entry name" value="UDPglc_DH_bac"/>
    <property type="match status" value="1"/>
</dbReference>
<sequence length="434" mass="46477">MGSGYTIGVIGLWHLGEVYAASLAEIGHTVIGLSDDATLVGNFQKNIPPLAEPRLAELLAANQESGGLSFSTDFSKIKDCNVVWFTQDVPTDENDTVDVSGVLDAARDAARYFADGVTVAVSSQLPVGTSAKIIEVVRSARPELSFGYFYSPENLRLGDAVKCFMEQERVVVGAATPGALKAAQDIFSPLKTEIISMSPASAEMAKHAMNAWLATSISFTNDLADVCEKTGADIEDVIRALKSEPRVGSKAYLFAGLGFAGWSIARDLKALMAVAGEKHIELPIIAGAYAKNRARTGVVLARLQERYGDIKGKTFAIFGVTYKVGTPTLRHSQSLQIEEQLRAAGATVRLYDPLAKAEEVAAATSAPFFNDPYEAAQGADGVLVLVPDRALREFDFKKIASSMKTPFLFDAQNILIPKEGDIRAAGIEYSSIGR</sequence>
<accession>A0A1F6DBZ7</accession>
<dbReference type="GO" id="GO:0003979">
    <property type="term" value="F:UDP-glucose 6-dehydrogenase activity"/>
    <property type="evidence" value="ECO:0007669"/>
    <property type="project" value="UniProtKB-EC"/>
</dbReference>
<reference evidence="11 12" key="1">
    <citation type="journal article" date="2016" name="Nat. Commun.">
        <title>Thousands of microbial genomes shed light on interconnected biogeochemical processes in an aquifer system.</title>
        <authorList>
            <person name="Anantharaman K."/>
            <person name="Brown C.T."/>
            <person name="Hug L.A."/>
            <person name="Sharon I."/>
            <person name="Castelle C.J."/>
            <person name="Probst A.J."/>
            <person name="Thomas B.C."/>
            <person name="Singh A."/>
            <person name="Wilkins M.J."/>
            <person name="Karaoz U."/>
            <person name="Brodie E.L."/>
            <person name="Williams K.H."/>
            <person name="Hubbard S.S."/>
            <person name="Banfield J.F."/>
        </authorList>
    </citation>
    <scope>NUCLEOTIDE SEQUENCE [LARGE SCALE GENOMIC DNA]</scope>
</reference>
<evidence type="ECO:0000256" key="8">
    <source>
        <dbReference type="PIRSR" id="PIRSR500134-2"/>
    </source>
</evidence>
<evidence type="ECO:0000256" key="5">
    <source>
        <dbReference type="ARBA" id="ARBA00023027"/>
    </source>
</evidence>
<evidence type="ECO:0000256" key="1">
    <source>
        <dbReference type="ARBA" id="ARBA00004701"/>
    </source>
</evidence>
<dbReference type="GO" id="GO:0051287">
    <property type="term" value="F:NAD binding"/>
    <property type="evidence" value="ECO:0007669"/>
    <property type="project" value="InterPro"/>
</dbReference>
<feature type="binding site" evidence="9">
    <location>
        <position position="330"/>
    </location>
    <ligand>
        <name>NAD(+)</name>
        <dbReference type="ChEBI" id="CHEBI:57540"/>
    </ligand>
</feature>
<proteinExistence type="inferred from homology"/>
<name>A0A1F6DBZ7_9BACT</name>
<evidence type="ECO:0000256" key="7">
    <source>
        <dbReference type="PIRNR" id="PIRNR000124"/>
    </source>
</evidence>
<evidence type="ECO:0000256" key="9">
    <source>
        <dbReference type="PIRSR" id="PIRSR500134-3"/>
    </source>
</evidence>
<dbReference type="InterPro" id="IPR036220">
    <property type="entry name" value="UDP-Glc/GDP-Man_DH_C_sf"/>
</dbReference>
<dbReference type="NCBIfam" id="TIGR03026">
    <property type="entry name" value="NDP-sugDHase"/>
    <property type="match status" value="1"/>
</dbReference>
<keyword evidence="4 7" id="KW-0560">Oxidoreductase</keyword>
<dbReference type="Proteomes" id="UP000176377">
    <property type="component" value="Unassembled WGS sequence"/>
</dbReference>
<dbReference type="SUPFAM" id="SSF51735">
    <property type="entry name" value="NAD(P)-binding Rossmann-fold domains"/>
    <property type="match status" value="1"/>
</dbReference>
<dbReference type="InterPro" id="IPR014026">
    <property type="entry name" value="UDP-Glc/GDP-Man_DH_dimer"/>
</dbReference>
<feature type="binding site" evidence="8">
    <location>
        <begin position="252"/>
        <end position="256"/>
    </location>
    <ligand>
        <name>substrate</name>
    </ligand>
</feature>
<organism evidence="11 12">
    <name type="scientific">Candidatus Kaiserbacteria bacterium RIFCSPHIGHO2_01_FULL_56_24</name>
    <dbReference type="NCBI Taxonomy" id="1798487"/>
    <lineage>
        <taxon>Bacteria</taxon>
        <taxon>Candidatus Kaiseribacteriota</taxon>
    </lineage>
</organism>
<feature type="domain" description="UDP-glucose/GDP-mannose dehydrogenase C-terminal" evidence="10">
    <location>
        <begin position="316"/>
        <end position="417"/>
    </location>
</feature>
<dbReference type="Gene3D" id="3.40.50.720">
    <property type="entry name" value="NAD(P)-binding Rossmann-like Domain"/>
    <property type="match status" value="2"/>
</dbReference>
<dbReference type="EMBL" id="MFLA01000026">
    <property type="protein sequence ID" value="OGG58860.1"/>
    <property type="molecule type" value="Genomic_DNA"/>
</dbReference>
<dbReference type="PANTHER" id="PTHR43750">
    <property type="entry name" value="UDP-GLUCOSE 6-DEHYDROGENASE TUAD"/>
    <property type="match status" value="1"/>
</dbReference>
<comment type="pathway">
    <text evidence="1">Nucleotide-sugar biosynthesis; UDP-alpha-D-glucuronate biosynthesis; UDP-alpha-D-glucuronate from UDP-alpha-D-glucose: step 1/1.</text>
</comment>
<dbReference type="InterPro" id="IPR008927">
    <property type="entry name" value="6-PGluconate_DH-like_C_sf"/>
</dbReference>
<dbReference type="AlphaFoldDB" id="A0A1F6DBZ7"/>
<dbReference type="InterPro" id="IPR028357">
    <property type="entry name" value="UDPglc_DH_bac"/>
</dbReference>
<dbReference type="GO" id="GO:0000271">
    <property type="term" value="P:polysaccharide biosynthetic process"/>
    <property type="evidence" value="ECO:0007669"/>
    <property type="project" value="InterPro"/>
</dbReference>
<comment type="similarity">
    <text evidence="2 7">Belongs to the UDP-glucose/GDP-mannose dehydrogenase family.</text>
</comment>
<evidence type="ECO:0000256" key="2">
    <source>
        <dbReference type="ARBA" id="ARBA00006601"/>
    </source>
</evidence>
<dbReference type="PIRSF" id="PIRSF000124">
    <property type="entry name" value="UDPglc_GDPman_dh"/>
    <property type="match status" value="1"/>
</dbReference>
<dbReference type="SUPFAM" id="SSF52413">
    <property type="entry name" value="UDP-glucose/GDP-mannose dehydrogenase C-terminal domain"/>
    <property type="match status" value="1"/>
</dbReference>
<evidence type="ECO:0000256" key="6">
    <source>
        <dbReference type="ARBA" id="ARBA00047473"/>
    </source>
</evidence>
<evidence type="ECO:0000313" key="11">
    <source>
        <dbReference type="EMBL" id="OGG58860.1"/>
    </source>
</evidence>
<comment type="caution">
    <text evidence="11">The sequence shown here is derived from an EMBL/GenBank/DDBJ whole genome shotgun (WGS) entry which is preliminary data.</text>
</comment>
<dbReference type="SUPFAM" id="SSF48179">
    <property type="entry name" value="6-phosphogluconate dehydrogenase C-terminal domain-like"/>
    <property type="match status" value="1"/>
</dbReference>
<evidence type="ECO:0000256" key="3">
    <source>
        <dbReference type="ARBA" id="ARBA00012954"/>
    </source>
</evidence>
<evidence type="ECO:0000259" key="10">
    <source>
        <dbReference type="SMART" id="SM00984"/>
    </source>
</evidence>